<comment type="caution">
    <text evidence="3">The sequence shown here is derived from an EMBL/GenBank/DDBJ whole genome shotgun (WGS) entry which is preliminary data.</text>
</comment>
<accession>A0AAD6T8R2</accession>
<dbReference type="SMART" id="SM00609">
    <property type="entry name" value="VIT"/>
    <property type="match status" value="1"/>
</dbReference>
<dbReference type="PANTHER" id="PTHR45737:SF6">
    <property type="entry name" value="VON WILLEBRAND FACTOR A DOMAIN-CONTAINING PROTEIN 5A"/>
    <property type="match status" value="1"/>
</dbReference>
<dbReference type="InterPro" id="IPR002035">
    <property type="entry name" value="VWF_A"/>
</dbReference>
<evidence type="ECO:0000313" key="4">
    <source>
        <dbReference type="Proteomes" id="UP001218188"/>
    </source>
</evidence>
<evidence type="ECO:0000259" key="1">
    <source>
        <dbReference type="PROSITE" id="PS50234"/>
    </source>
</evidence>
<dbReference type="Pfam" id="PF08487">
    <property type="entry name" value="VIT"/>
    <property type="match status" value="1"/>
</dbReference>
<keyword evidence="4" id="KW-1185">Reference proteome</keyword>
<dbReference type="PROSITE" id="PS51468">
    <property type="entry name" value="VIT"/>
    <property type="match status" value="1"/>
</dbReference>
<dbReference type="SUPFAM" id="SSF53300">
    <property type="entry name" value="vWA-like"/>
    <property type="match status" value="1"/>
</dbReference>
<proteinExistence type="predicted"/>
<dbReference type="PANTHER" id="PTHR45737">
    <property type="entry name" value="VON WILLEBRAND FACTOR A DOMAIN-CONTAINING PROTEIN 5A"/>
    <property type="match status" value="1"/>
</dbReference>
<evidence type="ECO:0000313" key="3">
    <source>
        <dbReference type="EMBL" id="KAJ7041177.1"/>
    </source>
</evidence>
<sequence>MLQPWGLHSSSFNHHKLPLLRVHVVANIKELGAQVKLTQTYSNDTEVTLEAYYSFPIPNRAAVCSFVMIKQDGTRVISHVEEKREARQIYDSAVVQGLQTALLEQQTPDVFETAVGNILPGETVEIEIIYATELTEDEENDSVRFHLPLHIGARYAAQTEHFWNISPYLPPLSPFLEIFANLEAVAPIGQIGCPSHSVSTELGPDPALPNAHELPFSHYARVSLSSDATLDRDFVLTMRSAGLDAPRCVAELHPVHPTTALALTLVPRFKLPDLTRQEFVFLIDRSGSMQGLRIAAAKRALIVMLRSLPVNNSLFQIASFGNKCSLLWPGGSQPYDQTTLDYATHHVDSMQADFGGTRIREALAHCFKTRKGDRPTSVFVLTDGAAWDVDGVLLEVKAAVASSTAQAYLRVSVLGIGNSASTAMCEGIARVGNGSCMMVGEQETSFTGKIARMLKAALTPMVTDISVDWAIQDAETPENRTDDDDFVFISSEEGKSEEKMTLNPFDEAVDPLQLDHRPFPPRPKVVLSPPPPVQQSPFKMRSLSPGSRLNVYAILQGKTIPKSVTLTALTEDGFKIQLSVPVTISSFANVPDSPPAIHALAARKIIQDLEDGQHGFTTFSPDDADLLARTVAASIVRLAKEYSLASSQTSFIAVDKSYAPILNETVLPPVLSTTESVPRRVDYVYRKYPFIDLLNVNVLFFPRSSPQ</sequence>
<name>A0AAD6T8R2_9AGAR</name>
<feature type="domain" description="VWFA" evidence="1">
    <location>
        <begin position="278"/>
        <end position="465"/>
    </location>
</feature>
<evidence type="ECO:0000259" key="2">
    <source>
        <dbReference type="PROSITE" id="PS51468"/>
    </source>
</evidence>
<organism evidence="3 4">
    <name type="scientific">Mycena alexandri</name>
    <dbReference type="NCBI Taxonomy" id="1745969"/>
    <lineage>
        <taxon>Eukaryota</taxon>
        <taxon>Fungi</taxon>
        <taxon>Dikarya</taxon>
        <taxon>Basidiomycota</taxon>
        <taxon>Agaricomycotina</taxon>
        <taxon>Agaricomycetes</taxon>
        <taxon>Agaricomycetidae</taxon>
        <taxon>Agaricales</taxon>
        <taxon>Marasmiineae</taxon>
        <taxon>Mycenaceae</taxon>
        <taxon>Mycena</taxon>
    </lineage>
</organism>
<feature type="domain" description="VIT" evidence="2">
    <location>
        <begin position="3"/>
        <end position="132"/>
    </location>
</feature>
<dbReference type="InterPro" id="IPR013694">
    <property type="entry name" value="VIT"/>
</dbReference>
<dbReference type="Proteomes" id="UP001218188">
    <property type="component" value="Unassembled WGS sequence"/>
</dbReference>
<dbReference type="PROSITE" id="PS50234">
    <property type="entry name" value="VWFA"/>
    <property type="match status" value="1"/>
</dbReference>
<dbReference type="InterPro" id="IPR036465">
    <property type="entry name" value="vWFA_dom_sf"/>
</dbReference>
<dbReference type="Gene3D" id="3.40.50.410">
    <property type="entry name" value="von Willebrand factor, type A domain"/>
    <property type="match status" value="1"/>
</dbReference>
<dbReference type="SMART" id="SM00327">
    <property type="entry name" value="VWA"/>
    <property type="match status" value="1"/>
</dbReference>
<protein>
    <submittedName>
        <fullName evidence="3">von Willebrand factor type A domain-containing protein</fullName>
    </submittedName>
</protein>
<dbReference type="EMBL" id="JARJCM010000018">
    <property type="protein sequence ID" value="KAJ7041177.1"/>
    <property type="molecule type" value="Genomic_DNA"/>
</dbReference>
<dbReference type="Pfam" id="PF13768">
    <property type="entry name" value="VWA_3"/>
    <property type="match status" value="1"/>
</dbReference>
<dbReference type="AlphaFoldDB" id="A0AAD6T8R2"/>
<reference evidence="3" key="1">
    <citation type="submission" date="2023-03" db="EMBL/GenBank/DDBJ databases">
        <title>Massive genome expansion in bonnet fungi (Mycena s.s.) driven by repeated elements and novel gene families across ecological guilds.</title>
        <authorList>
            <consortium name="Lawrence Berkeley National Laboratory"/>
            <person name="Harder C.B."/>
            <person name="Miyauchi S."/>
            <person name="Viragh M."/>
            <person name="Kuo A."/>
            <person name="Thoen E."/>
            <person name="Andreopoulos B."/>
            <person name="Lu D."/>
            <person name="Skrede I."/>
            <person name="Drula E."/>
            <person name="Henrissat B."/>
            <person name="Morin E."/>
            <person name="Kohler A."/>
            <person name="Barry K."/>
            <person name="LaButti K."/>
            <person name="Morin E."/>
            <person name="Salamov A."/>
            <person name="Lipzen A."/>
            <person name="Mereny Z."/>
            <person name="Hegedus B."/>
            <person name="Baldrian P."/>
            <person name="Stursova M."/>
            <person name="Weitz H."/>
            <person name="Taylor A."/>
            <person name="Grigoriev I.V."/>
            <person name="Nagy L.G."/>
            <person name="Martin F."/>
            <person name="Kauserud H."/>
        </authorList>
    </citation>
    <scope>NUCLEOTIDE SEQUENCE</scope>
    <source>
        <strain evidence="3">CBHHK200</strain>
    </source>
</reference>
<gene>
    <name evidence="3" type="ORF">C8F04DRAFT_171366</name>
</gene>